<organism evidence="1 2">
    <name type="scientific">Choristoneura fumiferana</name>
    <name type="common">Spruce budworm moth</name>
    <name type="synonym">Archips fumiferana</name>
    <dbReference type="NCBI Taxonomy" id="7141"/>
    <lineage>
        <taxon>Eukaryota</taxon>
        <taxon>Metazoa</taxon>
        <taxon>Ecdysozoa</taxon>
        <taxon>Arthropoda</taxon>
        <taxon>Hexapoda</taxon>
        <taxon>Insecta</taxon>
        <taxon>Pterygota</taxon>
        <taxon>Neoptera</taxon>
        <taxon>Endopterygota</taxon>
        <taxon>Lepidoptera</taxon>
        <taxon>Glossata</taxon>
        <taxon>Ditrysia</taxon>
        <taxon>Tortricoidea</taxon>
        <taxon>Tortricidae</taxon>
        <taxon>Tortricinae</taxon>
        <taxon>Choristoneura</taxon>
    </lineage>
</organism>
<keyword evidence="2" id="KW-1185">Reference proteome</keyword>
<comment type="caution">
    <text evidence="1">The sequence shown here is derived from an EMBL/GenBank/DDBJ whole genome shotgun (WGS) entry which is preliminary data.</text>
</comment>
<evidence type="ECO:0000313" key="1">
    <source>
        <dbReference type="EMBL" id="KAI8432979.1"/>
    </source>
</evidence>
<dbReference type="EMBL" id="CM046124">
    <property type="protein sequence ID" value="KAI8432979.1"/>
    <property type="molecule type" value="Genomic_DNA"/>
</dbReference>
<reference evidence="1 2" key="1">
    <citation type="journal article" date="2022" name="Genome Biol. Evol.">
        <title>The Spruce Budworm Genome: Reconstructing the Evolutionary History of Antifreeze Proteins.</title>
        <authorList>
            <person name="Beliveau C."/>
            <person name="Gagne P."/>
            <person name="Picq S."/>
            <person name="Vernygora O."/>
            <person name="Keeling C.I."/>
            <person name="Pinkney K."/>
            <person name="Doucet D."/>
            <person name="Wen F."/>
            <person name="Johnston J.S."/>
            <person name="Maaroufi H."/>
            <person name="Boyle B."/>
            <person name="Laroche J."/>
            <person name="Dewar K."/>
            <person name="Juretic N."/>
            <person name="Blackburn G."/>
            <person name="Nisole A."/>
            <person name="Brunet B."/>
            <person name="Brandao M."/>
            <person name="Lumley L."/>
            <person name="Duan J."/>
            <person name="Quan G."/>
            <person name="Lucarotti C.J."/>
            <person name="Roe A.D."/>
            <person name="Sperling F.A.H."/>
            <person name="Levesque R.C."/>
            <person name="Cusson M."/>
        </authorList>
    </citation>
    <scope>NUCLEOTIDE SEQUENCE [LARGE SCALE GENOMIC DNA]</scope>
    <source>
        <strain evidence="1">Glfc:IPQL:Cfum</strain>
    </source>
</reference>
<accession>A0ACC0K947</accession>
<name>A0ACC0K947_CHOFU</name>
<proteinExistence type="predicted"/>
<dbReference type="Proteomes" id="UP001064048">
    <property type="component" value="Chromosome 24"/>
</dbReference>
<protein>
    <submittedName>
        <fullName evidence="1">Uncharacterized protein</fullName>
    </submittedName>
</protein>
<sequence length="518" mass="55162">MGKLQQFLTGLAACFGAILMGSLNVWPSYTLELYTDNTTTLLTAPMSEFESSLVGSLPSLGAMLGTGITGVIIDFFGRKRGAMLLILPIILCWIIIEFSSSSIPILIARFMGGVGGGANLVYAPIYISEMAEPSIRGSLASGTVSLYCLGALLSYLSGWFLSYGMIIWVNLSLCIAALVLLSIVVESPMFLLRQKNEQEALKALAHYRTGSTGSKSVLEELSLMKQQLLPPVELVSVNADAEANEEATEKEKLNTDEVVVVVPPKSSSLKLLLCACGGCVRTGANRRAAFTSNASCRAFLVVGTALTLQVMMGMIAVQVYAGTLFKQAAPDLSAHFCSALFALVLLAGGTVTGIVADKAGRRVLVISSSALVALCMGALGFLMQSGVAPAWVSAVVILVYCFCFNFGAGSVPYVLLAEVFTSEVQGIASMILVEWVWLLNFVLIAVFPFMKSLMGVHGAFYVFACVAVANTILSYINIPETKGLSNKQIQEVLHPKVDKQNSIDASLSVCQKAVFQEP</sequence>
<gene>
    <name evidence="1" type="ORF">MSG28_013861</name>
</gene>
<evidence type="ECO:0000313" key="2">
    <source>
        <dbReference type="Proteomes" id="UP001064048"/>
    </source>
</evidence>